<dbReference type="OrthoDB" id="4001642at2759"/>
<dbReference type="Proteomes" id="UP000724874">
    <property type="component" value="Unassembled WGS sequence"/>
</dbReference>
<dbReference type="AlphaFoldDB" id="A0A9P5TTE7"/>
<comment type="caution">
    <text evidence="2">The sequence shown here is derived from an EMBL/GenBank/DDBJ whole genome shotgun (WGS) entry which is preliminary data.</text>
</comment>
<feature type="compositionally biased region" description="Low complexity" evidence="1">
    <location>
        <begin position="599"/>
        <end position="610"/>
    </location>
</feature>
<dbReference type="InterPro" id="IPR053060">
    <property type="entry name" value="Cytokinesis_Signaling_Reg"/>
</dbReference>
<feature type="compositionally biased region" description="Polar residues" evidence="1">
    <location>
        <begin position="575"/>
        <end position="591"/>
    </location>
</feature>
<evidence type="ECO:0008006" key="4">
    <source>
        <dbReference type="Google" id="ProtNLM"/>
    </source>
</evidence>
<feature type="compositionally biased region" description="Pro residues" evidence="1">
    <location>
        <begin position="915"/>
        <end position="926"/>
    </location>
</feature>
<keyword evidence="3" id="KW-1185">Reference proteome</keyword>
<feature type="compositionally biased region" description="Pro residues" evidence="1">
    <location>
        <begin position="711"/>
        <end position="723"/>
    </location>
</feature>
<feature type="region of interest" description="Disordered" evidence="1">
    <location>
        <begin position="525"/>
        <end position="556"/>
    </location>
</feature>
<dbReference type="PANTHER" id="PTHR36419:SF1">
    <property type="entry name" value="RHO1 GEF LOCALIZING PROTEIN 1"/>
    <property type="match status" value="1"/>
</dbReference>
<dbReference type="Gene3D" id="2.60.40.640">
    <property type="match status" value="1"/>
</dbReference>
<gene>
    <name evidence="2" type="ORF">CPB84DRAFT_1841909</name>
</gene>
<dbReference type="PANTHER" id="PTHR36419">
    <property type="entry name" value="ARRESTIN FAMILY PROTEIN 1"/>
    <property type="match status" value="1"/>
</dbReference>
<feature type="compositionally biased region" description="Polar residues" evidence="1">
    <location>
        <begin position="359"/>
        <end position="390"/>
    </location>
</feature>
<feature type="region of interest" description="Disordered" evidence="1">
    <location>
        <begin position="662"/>
        <end position="1004"/>
    </location>
</feature>
<feature type="compositionally biased region" description="Polar residues" evidence="1">
    <location>
        <begin position="837"/>
        <end position="847"/>
    </location>
</feature>
<dbReference type="GO" id="GO:0000935">
    <property type="term" value="C:division septum"/>
    <property type="evidence" value="ECO:0007669"/>
    <property type="project" value="TreeGrafter"/>
</dbReference>
<feature type="region of interest" description="Disordered" evidence="1">
    <location>
        <begin position="427"/>
        <end position="498"/>
    </location>
</feature>
<reference evidence="2" key="1">
    <citation type="submission" date="2020-11" db="EMBL/GenBank/DDBJ databases">
        <authorList>
            <consortium name="DOE Joint Genome Institute"/>
            <person name="Ahrendt S."/>
            <person name="Riley R."/>
            <person name="Andreopoulos W."/>
            <person name="LaButti K."/>
            <person name="Pangilinan J."/>
            <person name="Ruiz-duenas F.J."/>
            <person name="Barrasa J.M."/>
            <person name="Sanchez-Garcia M."/>
            <person name="Camarero S."/>
            <person name="Miyauchi S."/>
            <person name="Serrano A."/>
            <person name="Linde D."/>
            <person name="Babiker R."/>
            <person name="Drula E."/>
            <person name="Ayuso-Fernandez I."/>
            <person name="Pacheco R."/>
            <person name="Padilla G."/>
            <person name="Ferreira P."/>
            <person name="Barriuso J."/>
            <person name="Kellner H."/>
            <person name="Castanera R."/>
            <person name="Alfaro M."/>
            <person name="Ramirez L."/>
            <person name="Pisabarro A.G."/>
            <person name="Kuo A."/>
            <person name="Tritt A."/>
            <person name="Lipzen A."/>
            <person name="He G."/>
            <person name="Yan M."/>
            <person name="Ng V."/>
            <person name="Cullen D."/>
            <person name="Martin F."/>
            <person name="Rosso M.-N."/>
            <person name="Henrissat B."/>
            <person name="Hibbett D."/>
            <person name="Martinez A.T."/>
            <person name="Grigoriev I.V."/>
        </authorList>
    </citation>
    <scope>NUCLEOTIDE SEQUENCE</scope>
    <source>
        <strain evidence="2">AH 44721</strain>
    </source>
</reference>
<feature type="compositionally biased region" description="Low complexity" evidence="1">
    <location>
        <begin position="427"/>
        <end position="455"/>
    </location>
</feature>
<organism evidence="2 3">
    <name type="scientific">Gymnopilus junonius</name>
    <name type="common">Spectacular rustgill mushroom</name>
    <name type="synonym">Gymnopilus spectabilis subsp. junonius</name>
    <dbReference type="NCBI Taxonomy" id="109634"/>
    <lineage>
        <taxon>Eukaryota</taxon>
        <taxon>Fungi</taxon>
        <taxon>Dikarya</taxon>
        <taxon>Basidiomycota</taxon>
        <taxon>Agaricomycotina</taxon>
        <taxon>Agaricomycetes</taxon>
        <taxon>Agaricomycetidae</taxon>
        <taxon>Agaricales</taxon>
        <taxon>Agaricineae</taxon>
        <taxon>Hymenogastraceae</taxon>
        <taxon>Gymnopilus</taxon>
    </lineage>
</organism>
<feature type="compositionally biased region" description="Basic and acidic residues" evidence="1">
    <location>
        <begin position="737"/>
        <end position="748"/>
    </location>
</feature>
<sequence>MSQVKINLQPPPNVDFVTGYPGIPPGHDRPQAAVKGAIEVRVPPQGVKAKWVRIELRKVETLPGGGPASTFYDFVGPSPVNLWTTADDYTLLRSQDFPFSIRIPESIPPSVTLDNRAAIGYELVASVCTKGKKGFLRKAKSVVSSSISPIIIDKHELHSTWPLYCQPESRLLALERLSLIIERNHNCYGPGDRVSVVATVKSDALHTEILRGFEFSLKETTVFTPGTHATGKKAAPMVRELNIAESKVAVNATLYGGTSQTTELSLMISPDHTTTTLNTARHIDVTYTLCVRALMATGTPLVMELPVIISNWQRHVSYEAINRIGPTPGLSLVASTMSPIIPATNPARTIQPAVSTATLPTTRPTVDTNLQHTRNNSATAYNTMPANLSSAPRADDPTSRLGGLLVDEFGTNRPAITTAPSLTATATTSGSAALSNAPSLTATTSSTATGRNRPGSSGGGNRFTVKNATPQEEAIARQRTPQPTGSSSSGAASVAQKQWLSAEDEKRLYEQARAQVAKVQASCYNTDGSPAQSVTSSPARGATEATATASPSPNKPAWLSAQEEKRLFQEAQAAVQRTQGFQAAPQATVQTHTRDTSDPKSSGSGSKPTSGAELYAKAIAARSVGNSGLPTAGGSSAAPSLPKTVPQYLTAEQEKAALRRYEEAKRAVDRTQNLSDMGDSSPPPSGSAPIAYESLFPSSASRGTPVASSSHPPPPPADAPPPFDSSVASGSDILSHLSEKERLRRQYEAQDAAAMARQNAPPPAAYPASVPPPAPAPTPAPAAGPLPGQYASALEEKEAMRKKFEARDAQVAAARAPSTPPQPPPRQNNVTPPVGSSRGNDGSSSPGRSPGANATGFRPTPVPPSPGPAGSRILTAAEEKALLKAKFEARDAGRSTPKPATPVANGASSASGAPPHTPPPLMPRPPADYIKETQEEDARLSRLNGEMPVLNGPASSSSVNLASKGGSNALDMKPFTPFREGFGISMTTPTPGPPPPLPPKPAGE</sequence>
<protein>
    <recommendedName>
        <fullName evidence="4">Arrestin C-terminal-like domain-containing protein</fullName>
    </recommendedName>
</protein>
<feature type="region of interest" description="Disordered" evidence="1">
    <location>
        <begin position="359"/>
        <end position="405"/>
    </location>
</feature>
<feature type="compositionally biased region" description="Basic and acidic residues" evidence="1">
    <location>
        <begin position="877"/>
        <end position="893"/>
    </location>
</feature>
<feature type="compositionally biased region" description="Polar residues" evidence="1">
    <location>
        <begin position="525"/>
        <end position="538"/>
    </location>
</feature>
<evidence type="ECO:0000256" key="1">
    <source>
        <dbReference type="SAM" id="MobiDB-lite"/>
    </source>
</evidence>
<evidence type="ECO:0000313" key="3">
    <source>
        <dbReference type="Proteomes" id="UP000724874"/>
    </source>
</evidence>
<evidence type="ECO:0000313" key="2">
    <source>
        <dbReference type="EMBL" id="KAF8912235.1"/>
    </source>
</evidence>
<feature type="compositionally biased region" description="Basic and acidic residues" evidence="1">
    <location>
        <begin position="929"/>
        <end position="940"/>
    </location>
</feature>
<accession>A0A9P5TTE7</accession>
<feature type="compositionally biased region" description="Low complexity" evidence="1">
    <location>
        <begin position="902"/>
        <end position="914"/>
    </location>
</feature>
<dbReference type="InterPro" id="IPR014752">
    <property type="entry name" value="Arrestin-like_C"/>
</dbReference>
<dbReference type="GO" id="GO:0000917">
    <property type="term" value="P:division septum assembly"/>
    <property type="evidence" value="ECO:0007669"/>
    <property type="project" value="TreeGrafter"/>
</dbReference>
<feature type="compositionally biased region" description="Low complexity" evidence="1">
    <location>
        <begin position="749"/>
        <end position="759"/>
    </location>
</feature>
<feature type="compositionally biased region" description="Basic and acidic residues" evidence="1">
    <location>
        <begin position="794"/>
        <end position="808"/>
    </location>
</feature>
<name>A0A9P5TTE7_GYMJU</name>
<feature type="region of interest" description="Disordered" evidence="1">
    <location>
        <begin position="573"/>
        <end position="611"/>
    </location>
</feature>
<feature type="compositionally biased region" description="Pro residues" evidence="1">
    <location>
        <begin position="760"/>
        <end position="784"/>
    </location>
</feature>
<dbReference type="EMBL" id="JADNYJ010000003">
    <property type="protein sequence ID" value="KAF8912235.1"/>
    <property type="molecule type" value="Genomic_DNA"/>
</dbReference>
<proteinExistence type="predicted"/>
<feature type="compositionally biased region" description="Pro residues" evidence="1">
    <location>
        <begin position="990"/>
        <end position="1004"/>
    </location>
</feature>